<dbReference type="GeneID" id="34312111"/>
<keyword evidence="3 5" id="KW-0456">Lyase</keyword>
<dbReference type="Gene3D" id="3.90.226.10">
    <property type="entry name" value="2-enoyl-CoA Hydratase, Chain A, domain 1"/>
    <property type="match status" value="1"/>
</dbReference>
<dbReference type="PANTHER" id="PTHR11941:SF169">
    <property type="entry name" value="(7AS)-7A-METHYL-1,5-DIOXO-2,3,5,6,7,7A-HEXAHYDRO-1H-INDENE-CARBOXYL-COA HYDROLASE"/>
    <property type="match status" value="1"/>
</dbReference>
<evidence type="ECO:0000313" key="6">
    <source>
        <dbReference type="Proteomes" id="UP000006798"/>
    </source>
</evidence>
<dbReference type="Gene3D" id="1.10.12.10">
    <property type="entry name" value="Lyase 2-enoyl-coa Hydratase, Chain A, domain 2"/>
    <property type="match status" value="1"/>
</dbReference>
<evidence type="ECO:0000313" key="5">
    <source>
        <dbReference type="EMBL" id="AEI81847.1"/>
    </source>
</evidence>
<dbReference type="NCBIfam" id="NF006100">
    <property type="entry name" value="PRK08252.1"/>
    <property type="match status" value="1"/>
</dbReference>
<evidence type="ECO:0000256" key="4">
    <source>
        <dbReference type="RuleBase" id="RU003707"/>
    </source>
</evidence>
<dbReference type="HOGENOM" id="CLU_009834_7_4_4"/>
<dbReference type="Pfam" id="PF00378">
    <property type="entry name" value="ECH_1"/>
    <property type="match status" value="1"/>
</dbReference>
<dbReference type="InterPro" id="IPR018376">
    <property type="entry name" value="Enoyl-CoA_hyd/isom_CS"/>
</dbReference>
<reference evidence="5 6" key="1">
    <citation type="journal article" date="2011" name="J. Bacteriol.">
        <title>Complete genome sequence of the type strain Cupriavidus necator N-1.</title>
        <authorList>
            <person name="Poehlein A."/>
            <person name="Kusian B."/>
            <person name="Friedrich B."/>
            <person name="Daniel R."/>
            <person name="Bowien B."/>
        </authorList>
    </citation>
    <scope>NUCLEOTIDE SEQUENCE [LARGE SCALE GENOMIC DNA]</scope>
    <source>
        <strain evidence="6">ATCC 43291 / DSM 13513 / CCUG 52238 / LMG 8453 / N-1</strain>
        <plasmid evidence="5 6">pBB1</plasmid>
    </source>
</reference>
<dbReference type="CDD" id="cd06558">
    <property type="entry name" value="crotonase-like"/>
    <property type="match status" value="1"/>
</dbReference>
<dbReference type="InterPro" id="IPR014748">
    <property type="entry name" value="Enoyl-CoA_hydra_C"/>
</dbReference>
<dbReference type="PROSITE" id="PS00166">
    <property type="entry name" value="ENOYL_COA_HYDRATASE"/>
    <property type="match status" value="1"/>
</dbReference>
<keyword evidence="5" id="KW-0614">Plasmid</keyword>
<dbReference type="PANTHER" id="PTHR11941">
    <property type="entry name" value="ENOYL-COA HYDRATASE-RELATED"/>
    <property type="match status" value="1"/>
</dbReference>
<dbReference type="FunFam" id="3.90.226.10:FF:000009">
    <property type="entry name" value="Carnitinyl-CoA dehydratase"/>
    <property type="match status" value="1"/>
</dbReference>
<dbReference type="EMBL" id="CP002879">
    <property type="protein sequence ID" value="AEI81847.1"/>
    <property type="molecule type" value="Genomic_DNA"/>
</dbReference>
<geneLocation type="plasmid" evidence="5 6">
    <name>pBB1</name>
</geneLocation>
<accession>F8GWX7</accession>
<evidence type="ECO:0000256" key="2">
    <source>
        <dbReference type="ARBA" id="ARBA00023098"/>
    </source>
</evidence>
<dbReference type="AlphaFoldDB" id="F8GWX7"/>
<dbReference type="InterPro" id="IPR029045">
    <property type="entry name" value="ClpP/crotonase-like_dom_sf"/>
</dbReference>
<dbReference type="InterPro" id="IPR001753">
    <property type="entry name" value="Enoyl-CoA_hydra/iso"/>
</dbReference>
<sequence>MSELEFTVSEGVAVITINRPEAKNAINAAVALAIADATDQIDQRSDVSVAILTGAAGVFSAGMDLKAFLRGENVKPRGRGLAGLTNATVRKPLIAAVEGYALAGGFELALACDLIVAAETAKFGLPEVRRGLVANAGGLVRLPRQLPYRIAMELVLTGAMVSARELHAHGLINRVAPEGQALDAALDLARTIAANGPMATMVSKQVMKESQDWASTELFERQDAYTMPVFRSNDAREGALAFAEKRKPVWAGN</sequence>
<dbReference type="RefSeq" id="WP_013958902.1">
    <property type="nucleotide sequence ID" value="NC_015727.1"/>
</dbReference>
<gene>
    <name evidence="5" type="primary">caiD</name>
    <name evidence="5" type="ordered locus">CNE_BB1p04230</name>
</gene>
<dbReference type="GO" id="GO:0016829">
    <property type="term" value="F:lyase activity"/>
    <property type="evidence" value="ECO:0007669"/>
    <property type="project" value="UniProtKB-KW"/>
</dbReference>
<comment type="similarity">
    <text evidence="1 4">Belongs to the enoyl-CoA hydratase/isomerase family.</text>
</comment>
<dbReference type="KEGG" id="cnc:CNE_BB1p04230"/>
<dbReference type="GO" id="GO:0006635">
    <property type="term" value="P:fatty acid beta-oxidation"/>
    <property type="evidence" value="ECO:0007669"/>
    <property type="project" value="TreeGrafter"/>
</dbReference>
<protein>
    <submittedName>
        <fullName evidence="5">Carnitinyl-CoA dehydratase CaiD</fullName>
        <ecNumber evidence="5">4.2.1.-</ecNumber>
    </submittedName>
</protein>
<keyword evidence="2" id="KW-0443">Lipid metabolism</keyword>
<dbReference type="EC" id="4.2.1.-" evidence="5"/>
<evidence type="ECO:0000256" key="3">
    <source>
        <dbReference type="ARBA" id="ARBA00023239"/>
    </source>
</evidence>
<evidence type="ECO:0000256" key="1">
    <source>
        <dbReference type="ARBA" id="ARBA00005254"/>
    </source>
</evidence>
<dbReference type="SUPFAM" id="SSF52096">
    <property type="entry name" value="ClpP/crotonase"/>
    <property type="match status" value="1"/>
</dbReference>
<dbReference type="Proteomes" id="UP000006798">
    <property type="component" value="Plasmid pBB1"/>
</dbReference>
<name>F8GWX7_CUPNN</name>
<proteinExistence type="inferred from homology"/>
<organism evidence="5 6">
    <name type="scientific">Cupriavidus necator (strain ATCC 43291 / DSM 13513 / CCUG 52238 / LMG 8453 / N-1)</name>
    <name type="common">Ralstonia eutropha</name>
    <dbReference type="NCBI Taxonomy" id="1042878"/>
    <lineage>
        <taxon>Bacteria</taxon>
        <taxon>Pseudomonadati</taxon>
        <taxon>Pseudomonadota</taxon>
        <taxon>Betaproteobacteria</taxon>
        <taxon>Burkholderiales</taxon>
        <taxon>Burkholderiaceae</taxon>
        <taxon>Cupriavidus</taxon>
    </lineage>
</organism>